<reference evidence="2" key="1">
    <citation type="submission" date="2023-03" db="EMBL/GenBank/DDBJ databases">
        <authorList>
            <person name="Steffen K."/>
            <person name="Cardenas P."/>
        </authorList>
    </citation>
    <scope>NUCLEOTIDE SEQUENCE</scope>
</reference>
<evidence type="ECO:0000313" key="3">
    <source>
        <dbReference type="Proteomes" id="UP001174909"/>
    </source>
</evidence>
<dbReference type="Proteomes" id="UP001174909">
    <property type="component" value="Unassembled WGS sequence"/>
</dbReference>
<gene>
    <name evidence="2" type="ORF">GBAR_LOCUS4453</name>
</gene>
<evidence type="ECO:0000259" key="1">
    <source>
        <dbReference type="Pfam" id="PF00724"/>
    </source>
</evidence>
<dbReference type="InterPro" id="IPR001155">
    <property type="entry name" value="OxRdtase_FMN_N"/>
</dbReference>
<dbReference type="GO" id="GO:0016491">
    <property type="term" value="F:oxidoreductase activity"/>
    <property type="evidence" value="ECO:0007669"/>
    <property type="project" value="InterPro"/>
</dbReference>
<dbReference type="Pfam" id="PF00724">
    <property type="entry name" value="Oxidored_FMN"/>
    <property type="match status" value="1"/>
</dbReference>
<evidence type="ECO:0000313" key="2">
    <source>
        <dbReference type="EMBL" id="CAI8005866.1"/>
    </source>
</evidence>
<protein>
    <submittedName>
        <fullName evidence="2">Trimethylamine dehydrogenase</fullName>
    </submittedName>
</protein>
<sequence>MLQPIAIGPVTARNRFYQVPHCTGMGYRDPTALAHMRGVKAEGLVACRCTQSKMSRVLRAVVFFFWRSSTLIRRTSEITPFIELRLWDDRDIPMLARMADHIHAHGALAGLELCYNAASGPNVYSRASA</sequence>
<keyword evidence="3" id="KW-1185">Reference proteome</keyword>
<dbReference type="Gene3D" id="3.20.20.70">
    <property type="entry name" value="Aldolase class I"/>
    <property type="match status" value="1"/>
</dbReference>
<dbReference type="InterPro" id="IPR013785">
    <property type="entry name" value="Aldolase_TIM"/>
</dbReference>
<proteinExistence type="predicted"/>
<dbReference type="SUPFAM" id="SSF51395">
    <property type="entry name" value="FMN-linked oxidoreductases"/>
    <property type="match status" value="1"/>
</dbReference>
<organism evidence="2 3">
    <name type="scientific">Geodia barretti</name>
    <name type="common">Barrett's horny sponge</name>
    <dbReference type="NCBI Taxonomy" id="519541"/>
    <lineage>
        <taxon>Eukaryota</taxon>
        <taxon>Metazoa</taxon>
        <taxon>Porifera</taxon>
        <taxon>Demospongiae</taxon>
        <taxon>Heteroscleromorpha</taxon>
        <taxon>Tetractinellida</taxon>
        <taxon>Astrophorina</taxon>
        <taxon>Geodiidae</taxon>
        <taxon>Geodia</taxon>
    </lineage>
</organism>
<dbReference type="AlphaFoldDB" id="A0AA35R842"/>
<comment type="caution">
    <text evidence="2">The sequence shown here is derived from an EMBL/GenBank/DDBJ whole genome shotgun (WGS) entry which is preliminary data.</text>
</comment>
<feature type="domain" description="NADH:flavin oxidoreductase/NADH oxidase N-terminal" evidence="1">
    <location>
        <begin position="2"/>
        <end position="118"/>
    </location>
</feature>
<dbReference type="GO" id="GO:0010181">
    <property type="term" value="F:FMN binding"/>
    <property type="evidence" value="ECO:0007669"/>
    <property type="project" value="InterPro"/>
</dbReference>
<name>A0AA35R842_GEOBA</name>
<accession>A0AA35R842</accession>
<dbReference type="EMBL" id="CASHTH010000643">
    <property type="protein sequence ID" value="CAI8005866.1"/>
    <property type="molecule type" value="Genomic_DNA"/>
</dbReference>